<keyword evidence="2" id="KW-0472">Membrane</keyword>
<proteinExistence type="predicted"/>
<accession>A0ABQ7G2Q8</accession>
<feature type="transmembrane region" description="Helical" evidence="2">
    <location>
        <begin position="294"/>
        <end position="317"/>
    </location>
</feature>
<evidence type="ECO:0000256" key="2">
    <source>
        <dbReference type="SAM" id="Phobius"/>
    </source>
</evidence>
<keyword evidence="2" id="KW-0812">Transmembrane</keyword>
<feature type="compositionally biased region" description="Basic residues" evidence="1">
    <location>
        <begin position="51"/>
        <end position="60"/>
    </location>
</feature>
<keyword evidence="2" id="KW-1133">Transmembrane helix</keyword>
<feature type="compositionally biased region" description="Acidic residues" evidence="1">
    <location>
        <begin position="13"/>
        <end position="25"/>
    </location>
</feature>
<reference evidence="3" key="1">
    <citation type="submission" date="2017-08" db="EMBL/GenBank/DDBJ databases">
        <authorList>
            <person name="Polle J.E."/>
            <person name="Barry K."/>
            <person name="Cushman J."/>
            <person name="Schmutz J."/>
            <person name="Tran D."/>
            <person name="Hathwaick L.T."/>
            <person name="Yim W.C."/>
            <person name="Jenkins J."/>
            <person name="Mckie-Krisberg Z.M."/>
            <person name="Prochnik S."/>
            <person name="Lindquist E."/>
            <person name="Dockter R.B."/>
            <person name="Adam C."/>
            <person name="Molina H."/>
            <person name="Bunkerborg J."/>
            <person name="Jin E."/>
            <person name="Buchheim M."/>
            <person name="Magnuson J."/>
        </authorList>
    </citation>
    <scope>NUCLEOTIDE SEQUENCE</scope>
    <source>
        <strain evidence="3">CCAP 19/18</strain>
    </source>
</reference>
<feature type="region of interest" description="Disordered" evidence="1">
    <location>
        <begin position="353"/>
        <end position="374"/>
    </location>
</feature>
<evidence type="ECO:0008006" key="5">
    <source>
        <dbReference type="Google" id="ProtNLM"/>
    </source>
</evidence>
<comment type="caution">
    <text evidence="3">The sequence shown here is derived from an EMBL/GenBank/DDBJ whole genome shotgun (WGS) entry which is preliminary data.</text>
</comment>
<gene>
    <name evidence="3" type="ORF">DUNSADRAFT_16853</name>
</gene>
<evidence type="ECO:0000313" key="3">
    <source>
        <dbReference type="EMBL" id="KAF5828892.1"/>
    </source>
</evidence>
<evidence type="ECO:0000313" key="4">
    <source>
        <dbReference type="Proteomes" id="UP000815325"/>
    </source>
</evidence>
<name>A0ABQ7G2Q8_DUNSA</name>
<feature type="region of interest" description="Disordered" evidence="1">
    <location>
        <begin position="1"/>
        <end position="68"/>
    </location>
</feature>
<protein>
    <recommendedName>
        <fullName evidence="5">Transmembrane protein</fullName>
    </recommendedName>
</protein>
<feature type="transmembrane region" description="Helical" evidence="2">
    <location>
        <begin position="221"/>
        <end position="245"/>
    </location>
</feature>
<feature type="compositionally biased region" description="Low complexity" evidence="1">
    <location>
        <begin position="1"/>
        <end position="12"/>
    </location>
</feature>
<organism evidence="3 4">
    <name type="scientific">Dunaliella salina</name>
    <name type="common">Green alga</name>
    <name type="synonym">Protococcus salinus</name>
    <dbReference type="NCBI Taxonomy" id="3046"/>
    <lineage>
        <taxon>Eukaryota</taxon>
        <taxon>Viridiplantae</taxon>
        <taxon>Chlorophyta</taxon>
        <taxon>core chlorophytes</taxon>
        <taxon>Chlorophyceae</taxon>
        <taxon>CS clade</taxon>
        <taxon>Chlamydomonadales</taxon>
        <taxon>Dunaliellaceae</taxon>
        <taxon>Dunaliella</taxon>
    </lineage>
</organism>
<dbReference type="EMBL" id="MU070231">
    <property type="protein sequence ID" value="KAF5828892.1"/>
    <property type="molecule type" value="Genomic_DNA"/>
</dbReference>
<feature type="transmembrane region" description="Helical" evidence="2">
    <location>
        <begin position="192"/>
        <end position="214"/>
    </location>
</feature>
<evidence type="ECO:0000256" key="1">
    <source>
        <dbReference type="SAM" id="MobiDB-lite"/>
    </source>
</evidence>
<feature type="transmembrane region" description="Helical" evidence="2">
    <location>
        <begin position="167"/>
        <end position="186"/>
    </location>
</feature>
<dbReference type="Proteomes" id="UP000815325">
    <property type="component" value="Unassembled WGS sequence"/>
</dbReference>
<keyword evidence="4" id="KW-1185">Reference proteome</keyword>
<sequence>MPCPFGFSAGADEGADASGEEEPDIPENGPVFCAGEVADGEAGAEGEERHPIKKKSKKKGGNAENKGRFDFDTDPVSWFYQNQIKSEEDFQARKADLRAEARRRLDAIMAKKQQHILWPSDSEFDDISISSEELSDLDSDVHSMHSLRSCADSWEERAHFKRPAESCTYWVALCTLALSAWSIHVSTHLQHWPTYAVLTALGMATASGCMLAGTHFRAKRIVLASQVMSIMAYGAAVLLSVQLFLLPIQVDVNLTEKACARFSRADRSSRMCQMLPGVQDYVSHTMAQLKYSEAGLAACGLLVAAFGAWYVLELCFVEKKSIKHLRRHKRNKHKIPWEKIKIEGPVTNCGSGAKPAGGAAKQGGGSKSKCPVMH</sequence>